<dbReference type="GO" id="GO:0032259">
    <property type="term" value="P:methylation"/>
    <property type="evidence" value="ECO:0007669"/>
    <property type="project" value="UniProtKB-KW"/>
</dbReference>
<gene>
    <name evidence="8" type="ORF">SELMODRAFT_137575</name>
</gene>
<dbReference type="EC" id="2.1.1.-" evidence="6"/>
<dbReference type="Pfam" id="PF03141">
    <property type="entry name" value="Methyltransf_29"/>
    <property type="match status" value="1"/>
</dbReference>
<dbReference type="GO" id="GO:0008168">
    <property type="term" value="F:methyltransferase activity"/>
    <property type="evidence" value="ECO:0007669"/>
    <property type="project" value="UniProtKB-UniRule"/>
</dbReference>
<dbReference type="HOGENOM" id="CLU_010485_2_3_1"/>
<keyword evidence="9" id="KW-1185">Reference proteome</keyword>
<dbReference type="CDD" id="cd02440">
    <property type="entry name" value="AdoMet_MTases"/>
    <property type="match status" value="1"/>
</dbReference>
<proteinExistence type="inferred from homology"/>
<dbReference type="GO" id="GO:0012505">
    <property type="term" value="C:endomembrane system"/>
    <property type="evidence" value="ECO:0007669"/>
    <property type="project" value="UniProtKB-SubCell"/>
</dbReference>
<keyword evidence="6" id="KW-0472">Membrane</keyword>
<reference evidence="8 9" key="1">
    <citation type="journal article" date="2011" name="Science">
        <title>The Selaginella genome identifies genetic changes associated with the evolution of vascular plants.</title>
        <authorList>
            <person name="Banks J.A."/>
            <person name="Nishiyama T."/>
            <person name="Hasebe M."/>
            <person name="Bowman J.L."/>
            <person name="Gribskov M."/>
            <person name="dePamphilis C."/>
            <person name="Albert V.A."/>
            <person name="Aono N."/>
            <person name="Aoyama T."/>
            <person name="Ambrose B.A."/>
            <person name="Ashton N.W."/>
            <person name="Axtell M.J."/>
            <person name="Barker E."/>
            <person name="Barker M.S."/>
            <person name="Bennetzen J.L."/>
            <person name="Bonawitz N.D."/>
            <person name="Chapple C."/>
            <person name="Cheng C."/>
            <person name="Correa L.G."/>
            <person name="Dacre M."/>
            <person name="DeBarry J."/>
            <person name="Dreyer I."/>
            <person name="Elias M."/>
            <person name="Engstrom E.M."/>
            <person name="Estelle M."/>
            <person name="Feng L."/>
            <person name="Finet C."/>
            <person name="Floyd S.K."/>
            <person name="Frommer W.B."/>
            <person name="Fujita T."/>
            <person name="Gramzow L."/>
            <person name="Gutensohn M."/>
            <person name="Harholt J."/>
            <person name="Hattori M."/>
            <person name="Heyl A."/>
            <person name="Hirai T."/>
            <person name="Hiwatashi Y."/>
            <person name="Ishikawa M."/>
            <person name="Iwata M."/>
            <person name="Karol K.G."/>
            <person name="Koehler B."/>
            <person name="Kolukisaoglu U."/>
            <person name="Kubo M."/>
            <person name="Kurata T."/>
            <person name="Lalonde S."/>
            <person name="Li K."/>
            <person name="Li Y."/>
            <person name="Litt A."/>
            <person name="Lyons E."/>
            <person name="Manning G."/>
            <person name="Maruyama T."/>
            <person name="Michael T.P."/>
            <person name="Mikami K."/>
            <person name="Miyazaki S."/>
            <person name="Morinaga S."/>
            <person name="Murata T."/>
            <person name="Mueller-Roeber B."/>
            <person name="Nelson D.R."/>
            <person name="Obara M."/>
            <person name="Oguri Y."/>
            <person name="Olmstead R.G."/>
            <person name="Onodera N."/>
            <person name="Petersen B.L."/>
            <person name="Pils B."/>
            <person name="Prigge M."/>
            <person name="Rensing S.A."/>
            <person name="Riano-Pachon D.M."/>
            <person name="Roberts A.W."/>
            <person name="Sato Y."/>
            <person name="Scheller H.V."/>
            <person name="Schulz B."/>
            <person name="Schulz C."/>
            <person name="Shakirov E.V."/>
            <person name="Shibagaki N."/>
            <person name="Shinohara N."/>
            <person name="Shippen D.E."/>
            <person name="Soerensen I."/>
            <person name="Sotooka R."/>
            <person name="Sugimoto N."/>
            <person name="Sugita M."/>
            <person name="Sumikawa N."/>
            <person name="Tanurdzic M."/>
            <person name="Theissen G."/>
            <person name="Ulvskov P."/>
            <person name="Wakazuki S."/>
            <person name="Weng J.K."/>
            <person name="Willats W.W."/>
            <person name="Wipf D."/>
            <person name="Wolf P.G."/>
            <person name="Yang L."/>
            <person name="Zimmer A.D."/>
            <person name="Zhu Q."/>
            <person name="Mitros T."/>
            <person name="Hellsten U."/>
            <person name="Loque D."/>
            <person name="Otillar R."/>
            <person name="Salamov A."/>
            <person name="Schmutz J."/>
            <person name="Shapiro H."/>
            <person name="Lindquist E."/>
            <person name="Lucas S."/>
            <person name="Rokhsar D."/>
            <person name="Grigoriev I.V."/>
        </authorList>
    </citation>
    <scope>NUCLEOTIDE SEQUENCE [LARGE SCALE GENOMIC DNA]</scope>
</reference>
<keyword evidence="6" id="KW-0808">Transferase</keyword>
<organism evidence="9">
    <name type="scientific">Selaginella moellendorffii</name>
    <name type="common">Spikemoss</name>
    <dbReference type="NCBI Taxonomy" id="88036"/>
    <lineage>
        <taxon>Eukaryota</taxon>
        <taxon>Viridiplantae</taxon>
        <taxon>Streptophyta</taxon>
        <taxon>Embryophyta</taxon>
        <taxon>Tracheophyta</taxon>
        <taxon>Lycopodiopsida</taxon>
        <taxon>Selaginellales</taxon>
        <taxon>Selaginellaceae</taxon>
        <taxon>Selaginella</taxon>
    </lineage>
</organism>
<dbReference type="FunCoup" id="D8TDS6">
    <property type="interactions" value="2378"/>
</dbReference>
<keyword evidence="3 6" id="KW-0489">Methyltransferase</keyword>
<keyword evidence="6" id="KW-0325">Glycoprotein</keyword>
<evidence type="ECO:0000256" key="2">
    <source>
        <dbReference type="ARBA" id="ARBA00008361"/>
    </source>
</evidence>
<accession>D8TDS6</accession>
<protein>
    <recommendedName>
        <fullName evidence="6">Methyltransferase</fullName>
        <ecNumber evidence="6">2.1.1.-</ecNumber>
    </recommendedName>
</protein>
<keyword evidence="6" id="KW-1133">Transmembrane helix</keyword>
<dbReference type="Gramene" id="EFJ05162">
    <property type="protein sequence ID" value="EFJ05162"/>
    <property type="gene ID" value="SELMODRAFT_137575"/>
</dbReference>
<dbReference type="EMBL" id="GL377734">
    <property type="protein sequence ID" value="EFJ05162.1"/>
    <property type="molecule type" value="Genomic_DNA"/>
</dbReference>
<evidence type="ECO:0000256" key="3">
    <source>
        <dbReference type="ARBA" id="ARBA00022603"/>
    </source>
</evidence>
<dbReference type="GO" id="GO:0016020">
    <property type="term" value="C:membrane"/>
    <property type="evidence" value="ECO:0007669"/>
    <property type="project" value="UniProtKB-SubCell"/>
</dbReference>
<sequence>MGFSAPSQSQSRPLSPPLSSESVSPARIRSRLLVPFLKCLALCLISILVLVAVLGGSRSKHRVYTGTYRRYQEGGALEVLGYDPGFQLGRAPSLKNVKGCPDGMEDFVPCYDVAASIKAGFKNGQEFQRQCKVQKQCIVKPPKGYRLPPRWPTSQRSLWNSNLKVTEERLESSLNGLCLCRILIEESVISFPSEESLMEGYVQQLEEMISAGGNRTLTEMGIRLALDIGCGMAAFSSTLLSRNVLTMSISAYEEHGAPVQFAQERGLPAMIGSISSMQLPFSLSAYDMIHCKDCGAQWHDKGGLLLFEVNRLLRPGGYFVWTLPFLDQSSNSILKIMGKLTSSICWSQLAHNQRTVIWQKTTKQRCYTSRYKQRSTMCEKKNPADVLLYQPLRPCVTEAPNGRWRTVQQQHLWPNRLMLTARRLSRYGMVRMVSKDFNEDVQSWLAKLSNYWSLFTPVIFSDHPKRPSDDDPPAPKNVVRNIMDMNAQYGGFNAALLTAGKPVWVMNVVPTSAPNTLSAVFDRGLLGVHHDWCEAFPTYPRSYDLLYARSLLSQELQKPKPCTLAVIVLEMDRILRPEGWVLLQDETQVIETARSLLVQIRWEARIIEIPGHGDQRLLVGQKNWRK</sequence>
<dbReference type="Gene3D" id="3.40.50.150">
    <property type="entry name" value="Vaccinia Virus protein VP39"/>
    <property type="match status" value="1"/>
</dbReference>
<evidence type="ECO:0000256" key="7">
    <source>
        <dbReference type="SAM" id="MobiDB-lite"/>
    </source>
</evidence>
<dbReference type="InterPro" id="IPR004159">
    <property type="entry name" value="Put_SAM_MeTrfase"/>
</dbReference>
<dbReference type="InterPro" id="IPR029063">
    <property type="entry name" value="SAM-dependent_MTases_sf"/>
</dbReference>
<dbReference type="InParanoid" id="D8TDS6"/>
<evidence type="ECO:0000256" key="4">
    <source>
        <dbReference type="ARBA" id="ARBA00022968"/>
    </source>
</evidence>
<keyword evidence="4 6" id="KW-0735">Signal-anchor</keyword>
<comment type="similarity">
    <text evidence="2 6">Belongs to the methyltransferase superfamily.</text>
</comment>
<dbReference type="SUPFAM" id="SSF53335">
    <property type="entry name" value="S-adenosyl-L-methionine-dependent methyltransferases"/>
    <property type="match status" value="2"/>
</dbReference>
<dbReference type="PANTHER" id="PTHR10108:SF1083">
    <property type="entry name" value="METHYLTRANSFERASE PMT4-RELATED"/>
    <property type="match status" value="1"/>
</dbReference>
<dbReference type="AlphaFoldDB" id="D8TDS6"/>
<dbReference type="OMA" id="CPPICSK"/>
<dbReference type="eggNOG" id="ENOG502QT31">
    <property type="taxonomic scope" value="Eukaryota"/>
</dbReference>
<evidence type="ECO:0000256" key="6">
    <source>
        <dbReference type="RuleBase" id="RU366043"/>
    </source>
</evidence>
<dbReference type="GO" id="GO:0005737">
    <property type="term" value="C:cytoplasm"/>
    <property type="evidence" value="ECO:0000318"/>
    <property type="project" value="GO_Central"/>
</dbReference>
<comment type="subcellular location">
    <subcellularLocation>
        <location evidence="5">Endomembrane system</location>
        <topology evidence="5">Single-pass membrane protein</topology>
    </subcellularLocation>
    <subcellularLocation>
        <location evidence="1 6">Membrane</location>
        <topology evidence="1 6">Single-pass type II membrane protein</topology>
    </subcellularLocation>
</comment>
<feature type="transmembrane region" description="Helical" evidence="6">
    <location>
        <begin position="32"/>
        <end position="55"/>
    </location>
</feature>
<evidence type="ECO:0000256" key="1">
    <source>
        <dbReference type="ARBA" id="ARBA00004606"/>
    </source>
</evidence>
<dbReference type="PANTHER" id="PTHR10108">
    <property type="entry name" value="SAM-DEPENDENT METHYLTRANSFERASE"/>
    <property type="match status" value="1"/>
</dbReference>
<name>D8TDS6_SELML</name>
<evidence type="ECO:0000256" key="5">
    <source>
        <dbReference type="ARBA" id="ARBA00037847"/>
    </source>
</evidence>
<evidence type="ECO:0000313" key="9">
    <source>
        <dbReference type="Proteomes" id="UP000001514"/>
    </source>
</evidence>
<feature type="region of interest" description="Disordered" evidence="7">
    <location>
        <begin position="1"/>
        <end position="22"/>
    </location>
</feature>
<evidence type="ECO:0000313" key="8">
    <source>
        <dbReference type="EMBL" id="EFJ05162.1"/>
    </source>
</evidence>
<dbReference type="Proteomes" id="UP000001514">
    <property type="component" value="Unassembled WGS sequence"/>
</dbReference>
<keyword evidence="6" id="KW-0812">Transmembrane</keyword>
<dbReference type="KEGG" id="smo:SELMODRAFT_137575"/>